<keyword evidence="2" id="KW-1185">Reference proteome</keyword>
<organism evidence="1 2">
    <name type="scientific">Hymenobacter cyanobacteriorum</name>
    <dbReference type="NCBI Taxonomy" id="2926463"/>
    <lineage>
        <taxon>Bacteria</taxon>
        <taxon>Pseudomonadati</taxon>
        <taxon>Bacteroidota</taxon>
        <taxon>Cytophagia</taxon>
        <taxon>Cytophagales</taxon>
        <taxon>Hymenobacteraceae</taxon>
        <taxon>Hymenobacter</taxon>
    </lineage>
</organism>
<dbReference type="AlphaFoldDB" id="A0A9X2AER3"/>
<evidence type="ECO:0000313" key="2">
    <source>
        <dbReference type="Proteomes" id="UP001139193"/>
    </source>
</evidence>
<comment type="caution">
    <text evidence="1">The sequence shown here is derived from an EMBL/GenBank/DDBJ whole genome shotgun (WGS) entry which is preliminary data.</text>
</comment>
<dbReference type="RefSeq" id="WP_241935773.1">
    <property type="nucleotide sequence ID" value="NZ_JALBGC010000002.1"/>
</dbReference>
<protein>
    <submittedName>
        <fullName evidence="1">Uncharacterized protein</fullName>
    </submittedName>
</protein>
<sequence length="53" mass="5713">MRHLGDARRAIEKFDVRVLSLESALPKLVAAYRKAREIVDAGHGGKPDAAAGK</sequence>
<accession>A0A9X2AER3</accession>
<dbReference type="EMBL" id="JALBGC010000002">
    <property type="protein sequence ID" value="MCI1187506.1"/>
    <property type="molecule type" value="Genomic_DNA"/>
</dbReference>
<gene>
    <name evidence="1" type="ORF">MON38_08745</name>
</gene>
<evidence type="ECO:0000313" key="1">
    <source>
        <dbReference type="EMBL" id="MCI1187506.1"/>
    </source>
</evidence>
<reference evidence="1" key="1">
    <citation type="submission" date="2022-03" db="EMBL/GenBank/DDBJ databases">
        <title>Bacterial whole genome sequence for Hymenobacter sp. DH14.</title>
        <authorList>
            <person name="Le V."/>
        </authorList>
    </citation>
    <scope>NUCLEOTIDE SEQUENCE</scope>
    <source>
        <strain evidence="1">DH14</strain>
    </source>
</reference>
<dbReference type="Proteomes" id="UP001139193">
    <property type="component" value="Unassembled WGS sequence"/>
</dbReference>
<name>A0A9X2AER3_9BACT</name>
<proteinExistence type="predicted"/>